<dbReference type="Pfam" id="PF08492">
    <property type="entry name" value="SRP72"/>
    <property type="match status" value="1"/>
</dbReference>
<keyword evidence="7 9" id="KW-0733">Signal recognition particle</keyword>
<proteinExistence type="inferred from homology"/>
<dbReference type="AlphaFoldDB" id="A0A1X2IPL6"/>
<feature type="domain" description="Bacterial transcriptional activator" evidence="11">
    <location>
        <begin position="430"/>
        <end position="524"/>
    </location>
</feature>
<dbReference type="InterPro" id="IPR005158">
    <property type="entry name" value="BTAD"/>
</dbReference>
<sequence length="688" mass="75707">MASKEQQVATLINELAKSTSEYDDEHSLSLCDQLIKLQGENDTLPLHCKVVTLIRLEKYHDALSLMGRKLRDNNSIDLTFEKLYCYYRTNQWQQALELLDAAKKSHPNDTAVRFLEAQLLYGQDKFQKAIDIYESLLQQVDEQDAIYEEVQVNLLAAKAGLAFLAPEASVSGVTPSAHSGYEVTYNSASIELAQGNFTRASELLELARKQCNERLKGQDVAQDEVDEELAVIATQLAYTYQVQGRVKEAMDIYQDVVASKIHDNAVNAVVANNMMTIQKTDDLFDAAKKMKLATGKEADSKLKQYQKRIISMNEALLQMFMNKHGSCKETIQRLIKQYPDLDELYVILAGATYHQQRKADKAVEELKSFAKLHPTSLAIRFATIQLELLSSQPASALKTLEDYLEQVKGDKKTANRPAVIALLVWLYEQTGQSEKAMEILDQASGYWKDNHASNVHVSSAAAKTAPSSSPQSSATPSILKQTAAFKLKAGRFSDAAVDYEQLVKADPTDTQAIAGLISAYAEVDPAKAEQYGEALPAITTNTLLNVDELETVVPGVKKGYVKKDPSSGHVKKPTSKKKRAPLLPKNYDANKEVDPERWLPARDRSTYRAKGKAKKAASRGPQGMNMEGGGIGSTGSARLAGRQQVESPTSSTDAAPEKAPAASPSATNTPSKNANKNKKKKKGGKNKW</sequence>
<keyword evidence="14" id="KW-1185">Reference proteome</keyword>
<evidence type="ECO:0000256" key="2">
    <source>
        <dbReference type="ARBA" id="ARBA00004496"/>
    </source>
</evidence>
<dbReference type="Pfam" id="PF17004">
    <property type="entry name" value="SRP_TPR_like"/>
    <property type="match status" value="1"/>
</dbReference>
<evidence type="ECO:0000256" key="8">
    <source>
        <dbReference type="ARBA" id="ARBA00023274"/>
    </source>
</evidence>
<dbReference type="PIRSF" id="PIRSF038922">
    <property type="entry name" value="SRP72"/>
    <property type="match status" value="1"/>
</dbReference>
<gene>
    <name evidence="13" type="ORF">BCR42DRAFT_348018</name>
</gene>
<dbReference type="SUPFAM" id="SSF48452">
    <property type="entry name" value="TPR-like"/>
    <property type="match status" value="3"/>
</dbReference>
<feature type="compositionally biased region" description="Low complexity" evidence="10">
    <location>
        <begin position="657"/>
        <end position="674"/>
    </location>
</feature>
<comment type="similarity">
    <text evidence="3 9">Belongs to the SRP72 family.</text>
</comment>
<dbReference type="InterPro" id="IPR019734">
    <property type="entry name" value="TPR_rpt"/>
</dbReference>
<dbReference type="PANTHER" id="PTHR14094">
    <property type="entry name" value="SIGNAL RECOGNITION PARTICLE 72"/>
    <property type="match status" value="1"/>
</dbReference>
<feature type="compositionally biased region" description="Basic residues" evidence="10">
    <location>
        <begin position="607"/>
        <end position="617"/>
    </location>
</feature>
<dbReference type="GO" id="GO:0043022">
    <property type="term" value="F:ribosome binding"/>
    <property type="evidence" value="ECO:0007669"/>
    <property type="project" value="TreeGrafter"/>
</dbReference>
<dbReference type="EMBL" id="MCGE01000007">
    <property type="protein sequence ID" value="ORZ19461.1"/>
    <property type="molecule type" value="Genomic_DNA"/>
</dbReference>
<organism evidence="13 14">
    <name type="scientific">Absidia repens</name>
    <dbReference type="NCBI Taxonomy" id="90262"/>
    <lineage>
        <taxon>Eukaryota</taxon>
        <taxon>Fungi</taxon>
        <taxon>Fungi incertae sedis</taxon>
        <taxon>Mucoromycota</taxon>
        <taxon>Mucoromycotina</taxon>
        <taxon>Mucoromycetes</taxon>
        <taxon>Mucorales</taxon>
        <taxon>Cunninghamellaceae</taxon>
        <taxon>Absidia</taxon>
    </lineage>
</organism>
<evidence type="ECO:0000259" key="12">
    <source>
        <dbReference type="Pfam" id="PF08492"/>
    </source>
</evidence>
<dbReference type="InterPro" id="IPR031545">
    <property type="entry name" value="SRP72_TPR-like"/>
</dbReference>
<dbReference type="InterPro" id="IPR011990">
    <property type="entry name" value="TPR-like_helical_dom_sf"/>
</dbReference>
<feature type="compositionally biased region" description="Basic and acidic residues" evidence="10">
    <location>
        <begin position="588"/>
        <end position="606"/>
    </location>
</feature>
<dbReference type="Pfam" id="PF03704">
    <property type="entry name" value="BTAD"/>
    <property type="match status" value="1"/>
</dbReference>
<feature type="compositionally biased region" description="Basic residues" evidence="10">
    <location>
        <begin position="675"/>
        <end position="688"/>
    </location>
</feature>
<name>A0A1X2IPL6_9FUNG</name>
<evidence type="ECO:0000256" key="6">
    <source>
        <dbReference type="ARBA" id="ARBA00022824"/>
    </source>
</evidence>
<comment type="function">
    <text evidence="9">Component of the signal recognition particle (SRP) complex, a ribonucleoprotein complex that mediates the cotranslational targeting of secretory and membrane proteins to the endoplasmic reticulum (ER).</text>
</comment>
<dbReference type="Gene3D" id="1.25.40.10">
    <property type="entry name" value="Tetratricopeptide repeat domain"/>
    <property type="match status" value="2"/>
</dbReference>
<evidence type="ECO:0000256" key="9">
    <source>
        <dbReference type="PIRNR" id="PIRNR038922"/>
    </source>
</evidence>
<evidence type="ECO:0000256" key="1">
    <source>
        <dbReference type="ARBA" id="ARBA00004240"/>
    </source>
</evidence>
<dbReference type="STRING" id="90262.A0A1X2IPL6"/>
<feature type="region of interest" description="Disordered" evidence="10">
    <location>
        <begin position="560"/>
        <end position="688"/>
    </location>
</feature>
<protein>
    <recommendedName>
        <fullName evidence="4 9">Signal recognition particle subunit SRP72</fullName>
    </recommendedName>
</protein>
<feature type="compositionally biased region" description="Basic residues" evidence="10">
    <location>
        <begin position="569"/>
        <end position="580"/>
    </location>
</feature>
<feature type="compositionally biased region" description="Polar residues" evidence="10">
    <location>
        <begin position="644"/>
        <end position="653"/>
    </location>
</feature>
<dbReference type="GO" id="GO:0008312">
    <property type="term" value="F:7S RNA binding"/>
    <property type="evidence" value="ECO:0007669"/>
    <property type="project" value="InterPro"/>
</dbReference>
<evidence type="ECO:0000313" key="14">
    <source>
        <dbReference type="Proteomes" id="UP000193560"/>
    </source>
</evidence>
<reference evidence="13 14" key="1">
    <citation type="submission" date="2016-07" db="EMBL/GenBank/DDBJ databases">
        <title>Pervasive Adenine N6-methylation of Active Genes in Fungi.</title>
        <authorList>
            <consortium name="DOE Joint Genome Institute"/>
            <person name="Mondo S.J."/>
            <person name="Dannebaum R.O."/>
            <person name="Kuo R.C."/>
            <person name="Labutti K."/>
            <person name="Haridas S."/>
            <person name="Kuo A."/>
            <person name="Salamov A."/>
            <person name="Ahrendt S.R."/>
            <person name="Lipzen A."/>
            <person name="Sullivan W."/>
            <person name="Andreopoulos W.B."/>
            <person name="Clum A."/>
            <person name="Lindquist E."/>
            <person name="Daum C."/>
            <person name="Ramamoorthy G.K."/>
            <person name="Gryganskyi A."/>
            <person name="Culley D."/>
            <person name="Magnuson J.K."/>
            <person name="James T.Y."/>
            <person name="O'Malley M.A."/>
            <person name="Stajich J.E."/>
            <person name="Spatafora J.W."/>
            <person name="Visel A."/>
            <person name="Grigoriev I.V."/>
        </authorList>
    </citation>
    <scope>NUCLEOTIDE SEQUENCE [LARGE SCALE GENOMIC DNA]</scope>
    <source>
        <strain evidence="13 14">NRRL 1336</strain>
    </source>
</reference>
<dbReference type="InterPro" id="IPR013699">
    <property type="entry name" value="Signal_recog_part_SRP72_RNA-bd"/>
</dbReference>
<dbReference type="OrthoDB" id="5421607at2759"/>
<evidence type="ECO:0000256" key="10">
    <source>
        <dbReference type="SAM" id="MobiDB-lite"/>
    </source>
</evidence>
<comment type="subcellular location">
    <subcellularLocation>
        <location evidence="2 9">Cytoplasm</location>
    </subcellularLocation>
    <subcellularLocation>
        <location evidence="1">Endoplasmic reticulum</location>
    </subcellularLocation>
</comment>
<evidence type="ECO:0000256" key="4">
    <source>
        <dbReference type="ARBA" id="ARBA00018350"/>
    </source>
</evidence>
<evidence type="ECO:0000256" key="5">
    <source>
        <dbReference type="ARBA" id="ARBA00022490"/>
    </source>
</evidence>
<dbReference type="GO" id="GO:0005786">
    <property type="term" value="C:signal recognition particle, endoplasmic reticulum targeting"/>
    <property type="evidence" value="ECO:0007669"/>
    <property type="project" value="UniProtKB-UniRule"/>
</dbReference>
<dbReference type="SMART" id="SM00028">
    <property type="entry name" value="TPR"/>
    <property type="match status" value="6"/>
</dbReference>
<keyword evidence="8 9" id="KW-0687">Ribonucleoprotein</keyword>
<dbReference type="PANTHER" id="PTHR14094:SF9">
    <property type="entry name" value="SIGNAL RECOGNITION PARTICLE SUBUNIT SRP72"/>
    <property type="match status" value="1"/>
</dbReference>
<accession>A0A1X2IPL6</accession>
<evidence type="ECO:0000256" key="3">
    <source>
        <dbReference type="ARBA" id="ARBA00007676"/>
    </source>
</evidence>
<dbReference type="InterPro" id="IPR026270">
    <property type="entry name" value="SRP72"/>
</dbReference>
<feature type="domain" description="Signal recognition particle SRP72 subunit RNA-binding" evidence="12">
    <location>
        <begin position="569"/>
        <end position="608"/>
    </location>
</feature>
<evidence type="ECO:0000259" key="11">
    <source>
        <dbReference type="Pfam" id="PF03704"/>
    </source>
</evidence>
<evidence type="ECO:0000313" key="13">
    <source>
        <dbReference type="EMBL" id="ORZ19461.1"/>
    </source>
</evidence>
<evidence type="ECO:0000256" key="7">
    <source>
        <dbReference type="ARBA" id="ARBA00023135"/>
    </source>
</evidence>
<comment type="caution">
    <text evidence="13">The sequence shown here is derived from an EMBL/GenBank/DDBJ whole genome shotgun (WGS) entry which is preliminary data.</text>
</comment>
<dbReference type="Proteomes" id="UP000193560">
    <property type="component" value="Unassembled WGS sequence"/>
</dbReference>
<dbReference type="GO" id="GO:0006614">
    <property type="term" value="P:SRP-dependent cotranslational protein targeting to membrane"/>
    <property type="evidence" value="ECO:0007669"/>
    <property type="project" value="UniProtKB-UniRule"/>
</dbReference>
<keyword evidence="5 9" id="KW-0963">Cytoplasm</keyword>
<dbReference type="GO" id="GO:0005783">
    <property type="term" value="C:endoplasmic reticulum"/>
    <property type="evidence" value="ECO:0007669"/>
    <property type="project" value="UniProtKB-SubCell"/>
</dbReference>
<keyword evidence="6" id="KW-0256">Endoplasmic reticulum</keyword>